<evidence type="ECO:0000256" key="3">
    <source>
        <dbReference type="ARBA" id="ARBA00022777"/>
    </source>
</evidence>
<dbReference type="RefSeq" id="WP_166104282.1">
    <property type="nucleotide sequence ID" value="NZ_BMMY01000012.1"/>
</dbReference>
<dbReference type="PANTHER" id="PTHR21599:SF0">
    <property type="entry name" value="GLYCERATE KINASE"/>
    <property type="match status" value="1"/>
</dbReference>
<evidence type="ECO:0000313" key="5">
    <source>
        <dbReference type="EMBL" id="QNN49280.1"/>
    </source>
</evidence>
<keyword evidence="2 4" id="KW-0808">Transferase</keyword>
<dbReference type="Proteomes" id="UP000515976">
    <property type="component" value="Chromosome"/>
</dbReference>
<name>A0A7G9R105_9MICO</name>
<dbReference type="AlphaFoldDB" id="A0A7G9R105"/>
<dbReference type="KEGG" id="pei:H9L10_13875"/>
<dbReference type="InterPro" id="IPR018197">
    <property type="entry name" value="Glycerate_kinase_RE-like"/>
</dbReference>
<dbReference type="PANTHER" id="PTHR21599">
    <property type="entry name" value="GLYCERATE KINASE"/>
    <property type="match status" value="1"/>
</dbReference>
<protein>
    <submittedName>
        <fullName evidence="5">Glycerate kinase</fullName>
    </submittedName>
</protein>
<organism evidence="5 6">
    <name type="scientific">Phycicoccus endophyticus</name>
    <dbReference type="NCBI Taxonomy" id="1690220"/>
    <lineage>
        <taxon>Bacteria</taxon>
        <taxon>Bacillati</taxon>
        <taxon>Actinomycetota</taxon>
        <taxon>Actinomycetes</taxon>
        <taxon>Micrococcales</taxon>
        <taxon>Intrasporangiaceae</taxon>
        <taxon>Phycicoccus</taxon>
    </lineage>
</organism>
<dbReference type="InterPro" id="IPR036129">
    <property type="entry name" value="Glycerate_kinase_sf"/>
</dbReference>
<accession>A0A7G9R105</accession>
<evidence type="ECO:0000313" key="6">
    <source>
        <dbReference type="Proteomes" id="UP000515976"/>
    </source>
</evidence>
<dbReference type="Pfam" id="PF02595">
    <property type="entry name" value="Gly_kinase"/>
    <property type="match status" value="1"/>
</dbReference>
<keyword evidence="6" id="KW-1185">Reference proteome</keyword>
<gene>
    <name evidence="5" type="ORF">H9L10_13875</name>
</gene>
<dbReference type="PIRSF" id="PIRSF006078">
    <property type="entry name" value="GlxK"/>
    <property type="match status" value="1"/>
</dbReference>
<evidence type="ECO:0000256" key="4">
    <source>
        <dbReference type="PIRNR" id="PIRNR006078"/>
    </source>
</evidence>
<comment type="similarity">
    <text evidence="1 4">Belongs to the glycerate kinase type-1 family.</text>
</comment>
<dbReference type="Gene3D" id="3.40.50.10350">
    <property type="entry name" value="Glycerate kinase, domain 1"/>
    <property type="match status" value="1"/>
</dbReference>
<dbReference type="InterPro" id="IPR018193">
    <property type="entry name" value="Glyc_kinase_flavodox-like_fold"/>
</dbReference>
<dbReference type="GO" id="GO:0008887">
    <property type="term" value="F:glycerate kinase activity"/>
    <property type="evidence" value="ECO:0007669"/>
    <property type="project" value="UniProtKB-UniRule"/>
</dbReference>
<evidence type="ECO:0000256" key="1">
    <source>
        <dbReference type="ARBA" id="ARBA00006284"/>
    </source>
</evidence>
<sequence>MTLSTGGPVVLALDSFKGALTAQEAARAAAAGWREVFPDADVREVPMADGGEGTARTMVAATGGHWVEVESQDPLGRPVTAGYGVLGPDGSGRLRVALDVATASGLDLLRADERDVWRASSAGTGLLLRHALDAGADEVVLGIGGSATSDGGAGLLGALGVDLLDAAGTPVGPGPAGLGALAVLDATPAHPRLAGTSIRVACDVTNPLTGPEGAAAVYGPQKGATAEDVPRLDAALERLARVAGGDPHTPGAGAAGGIGFALRCVLGAELVSGVELVADTVGLEKACTGARLVITGEGRLDAQTAAGKVPLGVARVAARQGVPTVALVGSLGPGYEGLLDRLAAAWPLAPGPRTLEEALAATADDLRRTARSLAASLAAWVGAG</sequence>
<dbReference type="SUPFAM" id="SSF110738">
    <property type="entry name" value="Glycerate kinase I"/>
    <property type="match status" value="1"/>
</dbReference>
<reference evidence="5 6" key="1">
    <citation type="submission" date="2020-08" db="EMBL/GenBank/DDBJ databases">
        <title>Genome sequence of Phycicoccus endophyticus JCM 31784T.</title>
        <authorList>
            <person name="Hyun D.-W."/>
            <person name="Bae J.-W."/>
        </authorList>
    </citation>
    <scope>NUCLEOTIDE SEQUENCE [LARGE SCALE GENOMIC DNA]</scope>
    <source>
        <strain evidence="5 6">JCM 31784</strain>
    </source>
</reference>
<dbReference type="NCBIfam" id="TIGR00045">
    <property type="entry name" value="glycerate kinase"/>
    <property type="match status" value="1"/>
</dbReference>
<keyword evidence="3 4" id="KW-0418">Kinase</keyword>
<dbReference type="EMBL" id="CP060712">
    <property type="protein sequence ID" value="QNN49280.1"/>
    <property type="molecule type" value="Genomic_DNA"/>
</dbReference>
<dbReference type="GO" id="GO:0031388">
    <property type="term" value="P:organic acid phosphorylation"/>
    <property type="evidence" value="ECO:0007669"/>
    <property type="project" value="UniProtKB-UniRule"/>
</dbReference>
<proteinExistence type="inferred from homology"/>
<dbReference type="Gene3D" id="3.90.1510.10">
    <property type="entry name" value="Glycerate kinase, domain 2"/>
    <property type="match status" value="1"/>
</dbReference>
<evidence type="ECO:0000256" key="2">
    <source>
        <dbReference type="ARBA" id="ARBA00022679"/>
    </source>
</evidence>
<dbReference type="InterPro" id="IPR004381">
    <property type="entry name" value="Glycerate_kinase"/>
</dbReference>